<dbReference type="KEGG" id="des:DSOUD_2095"/>
<proteinExistence type="predicted"/>
<gene>
    <name evidence="1" type="ORF">DSOUD_2095</name>
</gene>
<dbReference type="InterPro" id="IPR011330">
    <property type="entry name" value="Glyco_hydro/deAcase_b/a-brl"/>
</dbReference>
<dbReference type="GO" id="GO:0005975">
    <property type="term" value="P:carbohydrate metabolic process"/>
    <property type="evidence" value="ECO:0007669"/>
    <property type="project" value="InterPro"/>
</dbReference>
<dbReference type="CDD" id="cd10935">
    <property type="entry name" value="CE4_WalW"/>
    <property type="match status" value="1"/>
</dbReference>
<evidence type="ECO:0000313" key="1">
    <source>
        <dbReference type="EMBL" id="ALC16862.1"/>
    </source>
</evidence>
<reference evidence="1 2" key="1">
    <citation type="submission" date="2015-07" db="EMBL/GenBank/DDBJ databases">
        <title>Isolation and Genomic Characterization of a Novel Halophilic Metal-Reducing Deltaproteobacterium from the Deep Subsurface.</title>
        <authorList>
            <person name="Badalamenti J.P."/>
            <person name="Summers Z.M."/>
            <person name="Gralnick J.A."/>
            <person name="Bond D.R."/>
        </authorList>
    </citation>
    <scope>NUCLEOTIDE SEQUENCE [LARGE SCALE GENOMIC DNA]</scope>
    <source>
        <strain evidence="1 2">WTL</strain>
    </source>
</reference>
<dbReference type="AlphaFoldDB" id="A0A0M4DI76"/>
<accession>A0A0M4DI76</accession>
<dbReference type="OrthoDB" id="9771584at2"/>
<dbReference type="Proteomes" id="UP000057158">
    <property type="component" value="Chromosome"/>
</dbReference>
<keyword evidence="2" id="KW-1185">Reference proteome</keyword>
<sequence>MKLIITIDTEEDNWARYSATDNSVENIARIVPLQKMFDEYGVRPTYLVTYPVATNPRSVAILKRILEEGKCEIGTHCHPWNTPPFDDNGGFQKAHSMLCNLPAEFQQNKLAMLHEVITKNFGCLPVSFRAGRWALGLSAAQSLCKLGYRVETSVTPFVSWSPSFGPDFSNFGPEPFRFSPPGEPKWSLLQVPTSIGYLQKNFQLCQRLSRALDNPFSRISRVKGILDRLGLVNKVWLSPELADADAMIALAKRMEINNFPCINMTFHSASLLAGLSPFVRISQDEQVFFGRIKKLLEAARQAGWKSMPLAQFEAVYEGVSEPGGVALLDGQGQMARQRQTEQMRALFRNQGARL</sequence>
<evidence type="ECO:0000313" key="2">
    <source>
        <dbReference type="Proteomes" id="UP000057158"/>
    </source>
</evidence>
<name>A0A0M4DI76_9BACT</name>
<dbReference type="PATRIC" id="fig|1603606.3.peg.2264"/>
<dbReference type="SUPFAM" id="SSF88713">
    <property type="entry name" value="Glycoside hydrolase/deacetylase"/>
    <property type="match status" value="1"/>
</dbReference>
<dbReference type="RefSeq" id="WP_053550915.1">
    <property type="nucleotide sequence ID" value="NZ_CP010802.1"/>
</dbReference>
<dbReference type="STRING" id="1603606.DSOUD_2095"/>
<evidence type="ECO:0008006" key="3">
    <source>
        <dbReference type="Google" id="ProtNLM"/>
    </source>
</evidence>
<protein>
    <recommendedName>
        <fullName evidence="3">Polysaccharide deacetylase</fullName>
    </recommendedName>
</protein>
<dbReference type="Gene3D" id="3.20.20.370">
    <property type="entry name" value="Glycoside hydrolase/deacetylase"/>
    <property type="match status" value="1"/>
</dbReference>
<dbReference type="EMBL" id="CP010802">
    <property type="protein sequence ID" value="ALC16862.1"/>
    <property type="molecule type" value="Genomic_DNA"/>
</dbReference>
<organism evidence="1 2">
    <name type="scientific">Desulfuromonas soudanensis</name>
    <dbReference type="NCBI Taxonomy" id="1603606"/>
    <lineage>
        <taxon>Bacteria</taxon>
        <taxon>Pseudomonadati</taxon>
        <taxon>Thermodesulfobacteriota</taxon>
        <taxon>Desulfuromonadia</taxon>
        <taxon>Desulfuromonadales</taxon>
        <taxon>Desulfuromonadaceae</taxon>
        <taxon>Desulfuromonas</taxon>
    </lineage>
</organism>